<proteinExistence type="predicted"/>
<feature type="region of interest" description="Disordered" evidence="1">
    <location>
        <begin position="220"/>
        <end position="240"/>
    </location>
</feature>
<keyword evidence="2" id="KW-1133">Transmembrane helix</keyword>
<feature type="transmembrane region" description="Helical" evidence="2">
    <location>
        <begin position="30"/>
        <end position="48"/>
    </location>
</feature>
<dbReference type="EMBL" id="KE145356">
    <property type="protein sequence ID" value="EPE34416.1"/>
    <property type="molecule type" value="Genomic_DNA"/>
</dbReference>
<dbReference type="Proteomes" id="UP000016922">
    <property type="component" value="Unassembled WGS sequence"/>
</dbReference>
<feature type="transmembrane region" description="Helical" evidence="2">
    <location>
        <begin position="154"/>
        <end position="173"/>
    </location>
</feature>
<feature type="transmembrane region" description="Helical" evidence="2">
    <location>
        <begin position="127"/>
        <end position="147"/>
    </location>
</feature>
<feature type="transmembrane region" description="Helical" evidence="2">
    <location>
        <begin position="84"/>
        <end position="107"/>
    </location>
</feature>
<evidence type="ECO:0000256" key="2">
    <source>
        <dbReference type="SAM" id="Phobius"/>
    </source>
</evidence>
<keyword evidence="2" id="KW-0812">Transmembrane</keyword>
<name>S3DQW8_GLAL2</name>
<keyword evidence="4" id="KW-1185">Reference proteome</keyword>
<gene>
    <name evidence="3" type="ORF">GLAREA_10110</name>
</gene>
<sequence>MTGKFSTIDPRKCDYYAGFMKHLTLPQANAIFWCLFILVLGMMFISSWQHHRSNSLLDLEKGMDPKQVNSEEHKEHVFRQRRGYFCIVFLCFVLSFVCIVFECFALFNIEFCDGEDLTQMYWGFWSILQVGSLIAIGGVLLQFWIILSGVGTPPWAVALGTPVLVFAALGWMFKHISDAFWARFRNRYCNREENRTNNHDEEKAEEEYVNKWMSRAPTLVPTSSEELVESPPRPKRTVTM</sequence>
<evidence type="ECO:0000313" key="3">
    <source>
        <dbReference type="EMBL" id="EPE34416.1"/>
    </source>
</evidence>
<dbReference type="RefSeq" id="XP_008078351.1">
    <property type="nucleotide sequence ID" value="XM_008080160.1"/>
</dbReference>
<dbReference type="GeneID" id="19469157"/>
<evidence type="ECO:0000256" key="1">
    <source>
        <dbReference type="SAM" id="MobiDB-lite"/>
    </source>
</evidence>
<dbReference type="KEGG" id="glz:GLAREA_10110"/>
<dbReference type="AlphaFoldDB" id="S3DQW8"/>
<dbReference type="eggNOG" id="ENOG502RJ54">
    <property type="taxonomic scope" value="Eukaryota"/>
</dbReference>
<evidence type="ECO:0000313" key="4">
    <source>
        <dbReference type="Proteomes" id="UP000016922"/>
    </source>
</evidence>
<dbReference type="OrthoDB" id="3537340at2759"/>
<organism evidence="3 4">
    <name type="scientific">Glarea lozoyensis (strain ATCC 20868 / MF5171)</name>
    <dbReference type="NCBI Taxonomy" id="1116229"/>
    <lineage>
        <taxon>Eukaryota</taxon>
        <taxon>Fungi</taxon>
        <taxon>Dikarya</taxon>
        <taxon>Ascomycota</taxon>
        <taxon>Pezizomycotina</taxon>
        <taxon>Leotiomycetes</taxon>
        <taxon>Helotiales</taxon>
        <taxon>Helotiaceae</taxon>
        <taxon>Glarea</taxon>
    </lineage>
</organism>
<reference evidence="3 4" key="1">
    <citation type="journal article" date="2013" name="BMC Genomics">
        <title>Genomics-driven discovery of the pneumocandin biosynthetic gene cluster in the fungus Glarea lozoyensis.</title>
        <authorList>
            <person name="Chen L."/>
            <person name="Yue Q."/>
            <person name="Zhang X."/>
            <person name="Xiang M."/>
            <person name="Wang C."/>
            <person name="Li S."/>
            <person name="Che Y."/>
            <person name="Ortiz-Lopez F.J."/>
            <person name="Bills G.F."/>
            <person name="Liu X."/>
            <person name="An Z."/>
        </authorList>
    </citation>
    <scope>NUCLEOTIDE SEQUENCE [LARGE SCALE GENOMIC DNA]</scope>
    <source>
        <strain evidence="4">ATCC 20868 / MF5171</strain>
    </source>
</reference>
<accession>S3DQW8</accession>
<dbReference type="HOGENOM" id="CLU_090031_0_0_1"/>
<keyword evidence="2" id="KW-0472">Membrane</keyword>
<protein>
    <submittedName>
        <fullName evidence="3">Uncharacterized protein</fullName>
    </submittedName>
</protein>
<dbReference type="OMA" id="HISDAFW"/>